<dbReference type="RefSeq" id="WP_344139446.1">
    <property type="nucleotide sequence ID" value="NZ_BAAALT010000275.1"/>
</dbReference>
<evidence type="ECO:0000256" key="1">
    <source>
        <dbReference type="ARBA" id="ARBA00022676"/>
    </source>
</evidence>
<accession>A0ABP4YZ86</accession>
<protein>
    <submittedName>
        <fullName evidence="5">Glycosyltransferase family 4 protein</fullName>
    </submittedName>
</protein>
<dbReference type="PANTHER" id="PTHR12526:SF510">
    <property type="entry name" value="D-INOSITOL 3-PHOSPHATE GLYCOSYLTRANSFERASE"/>
    <property type="match status" value="1"/>
</dbReference>
<dbReference type="InterPro" id="IPR001296">
    <property type="entry name" value="Glyco_trans_1"/>
</dbReference>
<reference evidence="6" key="1">
    <citation type="journal article" date="2019" name="Int. J. Syst. Evol. Microbiol.">
        <title>The Global Catalogue of Microorganisms (GCM) 10K type strain sequencing project: providing services to taxonomists for standard genome sequencing and annotation.</title>
        <authorList>
            <consortium name="The Broad Institute Genomics Platform"/>
            <consortium name="The Broad Institute Genome Sequencing Center for Infectious Disease"/>
            <person name="Wu L."/>
            <person name="Ma J."/>
        </authorList>
    </citation>
    <scope>NUCLEOTIDE SEQUENCE [LARGE SCALE GENOMIC DNA]</scope>
    <source>
        <strain evidence="6">JCM 13250</strain>
    </source>
</reference>
<feature type="domain" description="Glycosyltransferase subfamily 4-like N-terminal" evidence="4">
    <location>
        <begin position="78"/>
        <end position="155"/>
    </location>
</feature>
<dbReference type="Pfam" id="PF13439">
    <property type="entry name" value="Glyco_transf_4"/>
    <property type="match status" value="1"/>
</dbReference>
<name>A0ABP4YZ86_9ACTN</name>
<dbReference type="Proteomes" id="UP001500218">
    <property type="component" value="Unassembled WGS sequence"/>
</dbReference>
<evidence type="ECO:0000259" key="3">
    <source>
        <dbReference type="Pfam" id="PF00534"/>
    </source>
</evidence>
<gene>
    <name evidence="5" type="ORF">GCM10009682_59240</name>
</gene>
<keyword evidence="1" id="KW-0328">Glycosyltransferase</keyword>
<evidence type="ECO:0000313" key="6">
    <source>
        <dbReference type="Proteomes" id="UP001500218"/>
    </source>
</evidence>
<organism evidence="5 6">
    <name type="scientific">Luedemannella flava</name>
    <dbReference type="NCBI Taxonomy" id="349316"/>
    <lineage>
        <taxon>Bacteria</taxon>
        <taxon>Bacillati</taxon>
        <taxon>Actinomycetota</taxon>
        <taxon>Actinomycetes</taxon>
        <taxon>Micromonosporales</taxon>
        <taxon>Micromonosporaceae</taxon>
        <taxon>Luedemannella</taxon>
    </lineage>
</organism>
<keyword evidence="6" id="KW-1185">Reference proteome</keyword>
<comment type="caution">
    <text evidence="5">The sequence shown here is derived from an EMBL/GenBank/DDBJ whole genome shotgun (WGS) entry which is preliminary data.</text>
</comment>
<evidence type="ECO:0000259" key="4">
    <source>
        <dbReference type="Pfam" id="PF13439"/>
    </source>
</evidence>
<proteinExistence type="predicted"/>
<dbReference type="EMBL" id="BAAALT010000275">
    <property type="protein sequence ID" value="GAA1832928.1"/>
    <property type="molecule type" value="Genomic_DNA"/>
</dbReference>
<dbReference type="CDD" id="cd03801">
    <property type="entry name" value="GT4_PimA-like"/>
    <property type="match status" value="1"/>
</dbReference>
<dbReference type="InterPro" id="IPR028098">
    <property type="entry name" value="Glyco_trans_4-like_N"/>
</dbReference>
<dbReference type="Gene3D" id="3.40.50.2000">
    <property type="entry name" value="Glycogen Phosphorylase B"/>
    <property type="match status" value="2"/>
</dbReference>
<evidence type="ECO:0000256" key="2">
    <source>
        <dbReference type="ARBA" id="ARBA00022679"/>
    </source>
</evidence>
<keyword evidence="2" id="KW-0808">Transferase</keyword>
<sequence length="356" mass="36249">MKAAHLVVPAGVADPAAPSGGNVYDRRVARGLADAGWSVRGHPVGGGWPRPDPAARSALSGVLGGLPDGSVVLVDGIVASAAPAELAAHAGRLRLVGLVHMVFGDAWADLRAGEREALSTMAAVVTTSGWSRDRLGAAYGIPWGRLHVAPPGVDAAPVAPGSPSGGELLCVAVVAPHKGHDVLVSALARLGGLSWRLVCVGALDRDPAFVDGLSRRAATLGVADRISFVGPAVGADLDARYAAADLLVLASRGETYGMVVAEALARGTPVVATDVGGVPEALGRTPDGDPPGLLVPPDDPDALAGALRRWLTDPALRDNLRTFARTRRTTQTGWAETARLVSCALTPESTNASVAR</sequence>
<dbReference type="SUPFAM" id="SSF53756">
    <property type="entry name" value="UDP-Glycosyltransferase/glycogen phosphorylase"/>
    <property type="match status" value="1"/>
</dbReference>
<dbReference type="Pfam" id="PF00534">
    <property type="entry name" value="Glycos_transf_1"/>
    <property type="match status" value="1"/>
</dbReference>
<dbReference type="PANTHER" id="PTHR12526">
    <property type="entry name" value="GLYCOSYLTRANSFERASE"/>
    <property type="match status" value="1"/>
</dbReference>
<evidence type="ECO:0000313" key="5">
    <source>
        <dbReference type="EMBL" id="GAA1832928.1"/>
    </source>
</evidence>
<feature type="domain" description="Glycosyl transferase family 1" evidence="3">
    <location>
        <begin position="168"/>
        <end position="326"/>
    </location>
</feature>